<feature type="transmembrane region" description="Helical" evidence="7">
    <location>
        <begin position="46"/>
        <end position="69"/>
    </location>
</feature>
<evidence type="ECO:0000313" key="9">
    <source>
        <dbReference type="Proteomes" id="UP000325577"/>
    </source>
</evidence>
<evidence type="ECO:0000256" key="3">
    <source>
        <dbReference type="ARBA" id="ARBA00022692"/>
    </source>
</evidence>
<keyword evidence="9" id="KW-1185">Reference proteome</keyword>
<dbReference type="SUPFAM" id="SSF103473">
    <property type="entry name" value="MFS general substrate transporter"/>
    <property type="match status" value="1"/>
</dbReference>
<feature type="transmembrane region" description="Helical" evidence="7">
    <location>
        <begin position="89"/>
        <end position="108"/>
    </location>
</feature>
<gene>
    <name evidence="8" type="ORF">F0562_023485</name>
</gene>
<proteinExistence type="inferred from homology"/>
<dbReference type="Gene3D" id="1.20.1250.20">
    <property type="entry name" value="MFS general substrate transporter like domains"/>
    <property type="match status" value="1"/>
</dbReference>
<sequence length="551" mass="61315">MEIGSHSSSVVEDPPPIQPTLRKAGGWKAVKYILGAFVSDAFLGRFLTLFFGSIASFLGMGAVTLTAGLRPLRPPTCHGQTNCPQPQKWQLGFLFAALGLLSIGSGSVRPCNIAFGADQFDITTEKGKQQLESFFNWWYFSFTIALLIALSAVVYIQTNVSWVIGFAIPTACLAFSIFIFLMGRRTYIYKKPQGSVFADIAKVITAAVCKRRITAGPGYEQCNFYDPLVNEKEAQFITKLSRTDRFSCLDKAAMIISPSELNAHGMPKNSWRLCSVQQVEQLKCLVGTLPVWFSGIGCLIAMDQQNTFGVLQAIQMNRSIGPHFKIPPGWMSLTSMITLSIWISVYERIYIPQLKKIRKRESRLTMQQRIRTGIVMSILCMLVAGIVEKKRRDSALKQGSFASPLSVAMLLPQFALSGMTEAFAAVALMEFFTRQMPESMRSVAGSSFFLSLAIASYLSSLIVNVIHSITGKNGREPWLGGHDLNNHRLEYYYYIIAAIGVMNFIYFTFFASHYVFSTSDDISTTRELKLENIISNHPINLSTCESKGEDE</sequence>
<feature type="transmembrane region" description="Helical" evidence="7">
    <location>
        <begin position="491"/>
        <end position="516"/>
    </location>
</feature>
<dbReference type="Proteomes" id="UP000325577">
    <property type="component" value="Linkage Group LG12"/>
</dbReference>
<feature type="transmembrane region" description="Helical" evidence="7">
    <location>
        <begin position="282"/>
        <end position="302"/>
    </location>
</feature>
<evidence type="ECO:0000256" key="6">
    <source>
        <dbReference type="ARBA" id="ARBA00044504"/>
    </source>
</evidence>
<feature type="transmembrane region" description="Helical" evidence="7">
    <location>
        <begin position="448"/>
        <end position="471"/>
    </location>
</feature>
<reference evidence="8 9" key="1">
    <citation type="submission" date="2019-09" db="EMBL/GenBank/DDBJ databases">
        <title>A chromosome-level genome assembly of the Chinese tupelo Nyssa sinensis.</title>
        <authorList>
            <person name="Yang X."/>
            <person name="Kang M."/>
            <person name="Yang Y."/>
            <person name="Xiong H."/>
            <person name="Wang M."/>
            <person name="Zhang Z."/>
            <person name="Wang Z."/>
            <person name="Wu H."/>
            <person name="Ma T."/>
            <person name="Liu J."/>
            <person name="Xi Z."/>
        </authorList>
    </citation>
    <scope>NUCLEOTIDE SEQUENCE [LARGE SCALE GENOMIC DNA]</scope>
    <source>
        <strain evidence="8">J267</strain>
        <tissue evidence="8">Leaf</tissue>
    </source>
</reference>
<feature type="transmembrane region" description="Helical" evidence="7">
    <location>
        <begin position="162"/>
        <end position="181"/>
    </location>
</feature>
<evidence type="ECO:0000256" key="7">
    <source>
        <dbReference type="SAM" id="Phobius"/>
    </source>
</evidence>
<feature type="transmembrane region" description="Helical" evidence="7">
    <location>
        <begin position="370"/>
        <end position="387"/>
    </location>
</feature>
<dbReference type="InterPro" id="IPR000109">
    <property type="entry name" value="POT_fam"/>
</dbReference>
<comment type="similarity">
    <text evidence="6">Belongs to the major facilitator superfamily. Phosphate:H(+) symporter (TC 2.A.1.9) family.</text>
</comment>
<feature type="transmembrane region" description="Helical" evidence="7">
    <location>
        <begin position="137"/>
        <end position="156"/>
    </location>
</feature>
<dbReference type="EMBL" id="CM018035">
    <property type="protein sequence ID" value="KAA8542379.1"/>
    <property type="molecule type" value="Genomic_DNA"/>
</dbReference>
<evidence type="ECO:0000313" key="8">
    <source>
        <dbReference type="EMBL" id="KAA8542379.1"/>
    </source>
</evidence>
<dbReference type="GO" id="GO:0022857">
    <property type="term" value="F:transmembrane transporter activity"/>
    <property type="evidence" value="ECO:0007669"/>
    <property type="project" value="InterPro"/>
</dbReference>
<evidence type="ECO:0008006" key="10">
    <source>
        <dbReference type="Google" id="ProtNLM"/>
    </source>
</evidence>
<keyword evidence="5 7" id="KW-0472">Membrane</keyword>
<dbReference type="PANTHER" id="PTHR11654">
    <property type="entry name" value="OLIGOPEPTIDE TRANSPORTER-RELATED"/>
    <property type="match status" value="1"/>
</dbReference>
<dbReference type="CDD" id="cd17416">
    <property type="entry name" value="MFS_NPF1_2"/>
    <property type="match status" value="1"/>
</dbReference>
<keyword evidence="4 7" id="KW-1133">Transmembrane helix</keyword>
<comment type="subcellular location">
    <subcellularLocation>
        <location evidence="1">Membrane</location>
        <topology evidence="1">Multi-pass membrane protein</topology>
    </subcellularLocation>
</comment>
<evidence type="ECO:0000256" key="4">
    <source>
        <dbReference type="ARBA" id="ARBA00022989"/>
    </source>
</evidence>
<evidence type="ECO:0000256" key="1">
    <source>
        <dbReference type="ARBA" id="ARBA00004141"/>
    </source>
</evidence>
<keyword evidence="3 7" id="KW-0812">Transmembrane</keyword>
<accession>A0A5J5BI06</accession>
<name>A0A5J5BI06_9ASTE</name>
<dbReference type="GO" id="GO:0016020">
    <property type="term" value="C:membrane"/>
    <property type="evidence" value="ECO:0007669"/>
    <property type="project" value="UniProtKB-SubCell"/>
</dbReference>
<comment type="similarity">
    <text evidence="2">Belongs to the major facilitator superfamily. Proton-dependent oligopeptide transporter (POT/PTR) (TC 2.A.17) family.</text>
</comment>
<feature type="transmembrane region" description="Helical" evidence="7">
    <location>
        <begin position="407"/>
        <end position="428"/>
    </location>
</feature>
<feature type="transmembrane region" description="Helical" evidence="7">
    <location>
        <begin position="329"/>
        <end position="349"/>
    </location>
</feature>
<evidence type="ECO:0000256" key="5">
    <source>
        <dbReference type="ARBA" id="ARBA00023136"/>
    </source>
</evidence>
<protein>
    <recommendedName>
        <fullName evidence="10">Major facilitator superfamily (MFS) profile domain-containing protein</fullName>
    </recommendedName>
</protein>
<organism evidence="8 9">
    <name type="scientific">Nyssa sinensis</name>
    <dbReference type="NCBI Taxonomy" id="561372"/>
    <lineage>
        <taxon>Eukaryota</taxon>
        <taxon>Viridiplantae</taxon>
        <taxon>Streptophyta</taxon>
        <taxon>Embryophyta</taxon>
        <taxon>Tracheophyta</taxon>
        <taxon>Spermatophyta</taxon>
        <taxon>Magnoliopsida</taxon>
        <taxon>eudicotyledons</taxon>
        <taxon>Gunneridae</taxon>
        <taxon>Pentapetalae</taxon>
        <taxon>asterids</taxon>
        <taxon>Cornales</taxon>
        <taxon>Nyssaceae</taxon>
        <taxon>Nyssa</taxon>
    </lineage>
</organism>
<dbReference type="Pfam" id="PF00854">
    <property type="entry name" value="PTR2"/>
    <property type="match status" value="1"/>
</dbReference>
<evidence type="ECO:0000256" key="2">
    <source>
        <dbReference type="ARBA" id="ARBA00005982"/>
    </source>
</evidence>
<dbReference type="AlphaFoldDB" id="A0A5J5BI06"/>
<dbReference type="InterPro" id="IPR036259">
    <property type="entry name" value="MFS_trans_sf"/>
</dbReference>
<dbReference type="OrthoDB" id="8904098at2759"/>